<dbReference type="EMBL" id="JAGGLC010000004">
    <property type="protein sequence ID" value="MBP1987650.1"/>
    <property type="molecule type" value="Genomic_DNA"/>
</dbReference>
<dbReference type="InterPro" id="IPR012341">
    <property type="entry name" value="6hp_glycosidase-like_sf"/>
</dbReference>
<dbReference type="Pfam" id="PF03190">
    <property type="entry name" value="Thioredox_DsbH"/>
    <property type="match status" value="1"/>
</dbReference>
<reference evidence="2" key="1">
    <citation type="submission" date="2021-03" db="EMBL/GenBank/DDBJ databases">
        <title>Genomic Encyclopedia of Type Strains, Phase IV (KMG-IV): sequencing the most valuable type-strain genomes for metagenomic binning, comparative biology and taxonomic classification.</title>
        <authorList>
            <person name="Goeker M."/>
        </authorList>
    </citation>
    <scope>NUCLEOTIDE SEQUENCE</scope>
    <source>
        <strain evidence="2">DSM 26232</strain>
    </source>
</reference>
<dbReference type="PANTHER" id="PTHR42899:SF1">
    <property type="entry name" value="SPERMATOGENESIS-ASSOCIATED PROTEIN 20"/>
    <property type="match status" value="1"/>
</dbReference>
<dbReference type="SUPFAM" id="SSF52833">
    <property type="entry name" value="Thioredoxin-like"/>
    <property type="match status" value="1"/>
</dbReference>
<sequence length="544" mass="59059">MQEETRVEWRQWGQDAFDEARERSVPVLLSLSTTWCVDCHEMDATTYADPNIAANINDRYVPIRVDADREPRIRERYAAGGFPSTVFLTPDGEVISTATALAPDGMRQVLDRVGETYAEKGDDAGRVPRALAGDLPPAGEVGSAIEEQIAGQLGEKFDGRFAGWGQSAKFPLARTVEFALKRERDQALRTLDAVRDHLLDDVAGGFFRYAGRQDWGDVHHAKLLDTNATLLRAFAHAYVYTGEEAYREPAESTIEFLTDDLWSGVAVGGSVGPGEGAEYWRKNTEERANARQPRTDLTAYAGGNALAADALLTYYGYTDDERAREYGERVLDYLERDLIEHGSVVHFRERGQTGPRDVLSDLAAVVGAFTRAEQTIGYGADVAATVADHAIETLHEDGSFRDGPAEGVGLLDHPLRPLDGNAALANSLVDLATLTGEEEYHEIAHETVGAFAGASHRIGVQVAEYGTAASRLVHDPLTVAVADDPGSDLHRAALRVADHEKVVVPNADESVAPDLERGTARVVGVDAPAADPETLMERVAARNE</sequence>
<dbReference type="Gene3D" id="3.40.30.10">
    <property type="entry name" value="Glutaredoxin"/>
    <property type="match status" value="1"/>
</dbReference>
<comment type="caution">
    <text evidence="2">The sequence shown here is derived from an EMBL/GenBank/DDBJ whole genome shotgun (WGS) entry which is preliminary data.</text>
</comment>
<dbReference type="InterPro" id="IPR024705">
    <property type="entry name" value="Ssp411"/>
</dbReference>
<dbReference type="PIRSF" id="PIRSF006402">
    <property type="entry name" value="UCP006402_thioredoxin"/>
    <property type="match status" value="1"/>
</dbReference>
<dbReference type="GO" id="GO:0005975">
    <property type="term" value="P:carbohydrate metabolic process"/>
    <property type="evidence" value="ECO:0007669"/>
    <property type="project" value="InterPro"/>
</dbReference>
<dbReference type="InterPro" id="IPR004879">
    <property type="entry name" value="Ssp411-like_TRX"/>
</dbReference>
<organism evidence="2 3">
    <name type="scientific">Halolamina salifodinae</name>
    <dbReference type="NCBI Taxonomy" id="1202767"/>
    <lineage>
        <taxon>Archaea</taxon>
        <taxon>Methanobacteriati</taxon>
        <taxon>Methanobacteriota</taxon>
        <taxon>Stenosarchaea group</taxon>
        <taxon>Halobacteria</taxon>
        <taxon>Halobacteriales</taxon>
        <taxon>Haloferacaceae</taxon>
    </lineage>
</organism>
<keyword evidence="3" id="KW-1185">Reference proteome</keyword>
<dbReference type="Gene3D" id="1.50.10.10">
    <property type="match status" value="1"/>
</dbReference>
<dbReference type="InterPro" id="IPR008928">
    <property type="entry name" value="6-hairpin_glycosidase_sf"/>
</dbReference>
<evidence type="ECO:0000313" key="2">
    <source>
        <dbReference type="EMBL" id="MBP1987650.1"/>
    </source>
</evidence>
<feature type="domain" description="Spermatogenesis-associated protein 20-like TRX" evidence="1">
    <location>
        <begin position="4"/>
        <end position="123"/>
    </location>
</feature>
<dbReference type="SUPFAM" id="SSF48208">
    <property type="entry name" value="Six-hairpin glycosidases"/>
    <property type="match status" value="1"/>
</dbReference>
<dbReference type="PANTHER" id="PTHR42899">
    <property type="entry name" value="SPERMATOGENESIS-ASSOCIATED PROTEIN 20"/>
    <property type="match status" value="1"/>
</dbReference>
<gene>
    <name evidence="2" type="ORF">J2753_002151</name>
</gene>
<name>A0A8T4GZ11_9EURY</name>
<dbReference type="OrthoDB" id="202131at2157"/>
<evidence type="ECO:0000259" key="1">
    <source>
        <dbReference type="Pfam" id="PF03190"/>
    </source>
</evidence>
<protein>
    <submittedName>
        <fullName evidence="2">Uncharacterized protein YyaL (SSP411 family)</fullName>
    </submittedName>
</protein>
<accession>A0A8T4GZ11</accession>
<evidence type="ECO:0000313" key="3">
    <source>
        <dbReference type="Proteomes" id="UP000823736"/>
    </source>
</evidence>
<dbReference type="RefSeq" id="WP_209492014.1">
    <property type="nucleotide sequence ID" value="NZ_JAGGLC010000004.1"/>
</dbReference>
<dbReference type="AlphaFoldDB" id="A0A8T4GZ11"/>
<dbReference type="InterPro" id="IPR036249">
    <property type="entry name" value="Thioredoxin-like_sf"/>
</dbReference>
<proteinExistence type="predicted"/>
<dbReference type="Proteomes" id="UP000823736">
    <property type="component" value="Unassembled WGS sequence"/>
</dbReference>